<evidence type="ECO:0000313" key="1">
    <source>
        <dbReference type="EMBL" id="KXG37749.1"/>
    </source>
</evidence>
<keyword evidence="2" id="KW-1185">Reference proteome</keyword>
<proteinExistence type="predicted"/>
<accession>A0A1B6QIL5</accession>
<gene>
    <name evidence="1" type="ORF">SORBI_3001G120600</name>
</gene>
<dbReference type="AlphaFoldDB" id="A0A1B6QIL5"/>
<organism evidence="1 2">
    <name type="scientific">Sorghum bicolor</name>
    <name type="common">Sorghum</name>
    <name type="synonym">Sorghum vulgare</name>
    <dbReference type="NCBI Taxonomy" id="4558"/>
    <lineage>
        <taxon>Eukaryota</taxon>
        <taxon>Viridiplantae</taxon>
        <taxon>Streptophyta</taxon>
        <taxon>Embryophyta</taxon>
        <taxon>Tracheophyta</taxon>
        <taxon>Spermatophyta</taxon>
        <taxon>Magnoliopsida</taxon>
        <taxon>Liliopsida</taxon>
        <taxon>Poales</taxon>
        <taxon>Poaceae</taxon>
        <taxon>PACMAD clade</taxon>
        <taxon>Panicoideae</taxon>
        <taxon>Andropogonodae</taxon>
        <taxon>Andropogoneae</taxon>
        <taxon>Sorghinae</taxon>
        <taxon>Sorghum</taxon>
    </lineage>
</organism>
<evidence type="ECO:0000313" key="2">
    <source>
        <dbReference type="Proteomes" id="UP000000768"/>
    </source>
</evidence>
<reference evidence="1 2" key="1">
    <citation type="journal article" date="2009" name="Nature">
        <title>The Sorghum bicolor genome and the diversification of grasses.</title>
        <authorList>
            <person name="Paterson A.H."/>
            <person name="Bowers J.E."/>
            <person name="Bruggmann R."/>
            <person name="Dubchak I."/>
            <person name="Grimwood J."/>
            <person name="Gundlach H."/>
            <person name="Haberer G."/>
            <person name="Hellsten U."/>
            <person name="Mitros T."/>
            <person name="Poliakov A."/>
            <person name="Schmutz J."/>
            <person name="Spannagl M."/>
            <person name="Tang H."/>
            <person name="Wang X."/>
            <person name="Wicker T."/>
            <person name="Bharti A.K."/>
            <person name="Chapman J."/>
            <person name="Feltus F.A."/>
            <person name="Gowik U."/>
            <person name="Grigoriev I.V."/>
            <person name="Lyons E."/>
            <person name="Maher C.A."/>
            <person name="Martis M."/>
            <person name="Narechania A."/>
            <person name="Otillar R.P."/>
            <person name="Penning B.W."/>
            <person name="Salamov A.A."/>
            <person name="Wang Y."/>
            <person name="Zhang L."/>
            <person name="Carpita N.C."/>
            <person name="Freeling M."/>
            <person name="Gingle A.R."/>
            <person name="Hash C.T."/>
            <person name="Keller B."/>
            <person name="Klein P."/>
            <person name="Kresovich S."/>
            <person name="McCann M.C."/>
            <person name="Ming R."/>
            <person name="Peterson D.G."/>
            <person name="Mehboob-ur-Rahman"/>
            <person name="Ware D."/>
            <person name="Westhoff P."/>
            <person name="Mayer K.F."/>
            <person name="Messing J."/>
            <person name="Rokhsar D.S."/>
        </authorList>
    </citation>
    <scope>NUCLEOTIDE SEQUENCE [LARGE SCALE GENOMIC DNA]</scope>
    <source>
        <strain evidence="2">cv. BTx623</strain>
    </source>
</reference>
<sequence>MVSVCMQLIVKKKSNLDLDECLHMFLIFSHLMFSFNENLCFWYTVHTICCKRGLNPTFLLIICKVQYKTGSLSFELLIITVRFIFKCLG</sequence>
<dbReference type="EMBL" id="CM000760">
    <property type="protein sequence ID" value="KXG37749.1"/>
    <property type="molecule type" value="Genomic_DNA"/>
</dbReference>
<protein>
    <submittedName>
        <fullName evidence="1">Uncharacterized protein</fullName>
    </submittedName>
</protein>
<name>A0A1B6QIL5_SORBI</name>
<dbReference type="Gramene" id="KXG37749">
    <property type="protein sequence ID" value="KXG37749"/>
    <property type="gene ID" value="SORBI_3001G120600"/>
</dbReference>
<dbReference type="InParanoid" id="A0A1B6QIL5"/>
<dbReference type="Proteomes" id="UP000000768">
    <property type="component" value="Chromosome 1"/>
</dbReference>
<reference evidence="2" key="2">
    <citation type="journal article" date="2018" name="Plant J.">
        <title>The Sorghum bicolor reference genome: improved assembly, gene annotations, a transcriptome atlas, and signatures of genome organization.</title>
        <authorList>
            <person name="McCormick R.F."/>
            <person name="Truong S.K."/>
            <person name="Sreedasyam A."/>
            <person name="Jenkins J."/>
            <person name="Shu S."/>
            <person name="Sims D."/>
            <person name="Kennedy M."/>
            <person name="Amirebrahimi M."/>
            <person name="Weers B.D."/>
            <person name="McKinley B."/>
            <person name="Mattison A."/>
            <person name="Morishige D.T."/>
            <person name="Grimwood J."/>
            <person name="Schmutz J."/>
            <person name="Mullet J.E."/>
        </authorList>
    </citation>
    <scope>NUCLEOTIDE SEQUENCE [LARGE SCALE GENOMIC DNA]</scope>
    <source>
        <strain evidence="2">cv. BTx623</strain>
    </source>
</reference>